<sequence length="109" mass="12200">ESVMWLFDDMSINKTGFCIAAKSSHQYMRFLRCLQQSQSINTKHKILALPTAAAEPKHQTRSSCTTCSSCESYIPNANFLRCLQQQVPNVKYEVLTLLAAAAEPNSTNQ</sequence>
<dbReference type="EMBL" id="CAJVPS010045878">
    <property type="protein sequence ID" value="CAG8760195.1"/>
    <property type="molecule type" value="Genomic_DNA"/>
</dbReference>
<feature type="non-terminal residue" evidence="1">
    <location>
        <position position="1"/>
    </location>
</feature>
<proteinExistence type="predicted"/>
<organism evidence="1 2">
    <name type="scientific">Ambispora leptoticha</name>
    <dbReference type="NCBI Taxonomy" id="144679"/>
    <lineage>
        <taxon>Eukaryota</taxon>
        <taxon>Fungi</taxon>
        <taxon>Fungi incertae sedis</taxon>
        <taxon>Mucoromycota</taxon>
        <taxon>Glomeromycotina</taxon>
        <taxon>Glomeromycetes</taxon>
        <taxon>Archaeosporales</taxon>
        <taxon>Ambisporaceae</taxon>
        <taxon>Ambispora</taxon>
    </lineage>
</organism>
<evidence type="ECO:0000313" key="1">
    <source>
        <dbReference type="EMBL" id="CAG8760195.1"/>
    </source>
</evidence>
<protein>
    <submittedName>
        <fullName evidence="1">11728_t:CDS:1</fullName>
    </submittedName>
</protein>
<name>A0A9N9J1K3_9GLOM</name>
<dbReference type="Proteomes" id="UP000789508">
    <property type="component" value="Unassembled WGS sequence"/>
</dbReference>
<accession>A0A9N9J1K3</accession>
<gene>
    <name evidence="1" type="ORF">ALEPTO_LOCUS13648</name>
</gene>
<comment type="caution">
    <text evidence="1">The sequence shown here is derived from an EMBL/GenBank/DDBJ whole genome shotgun (WGS) entry which is preliminary data.</text>
</comment>
<keyword evidence="2" id="KW-1185">Reference proteome</keyword>
<dbReference type="AlphaFoldDB" id="A0A9N9J1K3"/>
<reference evidence="1" key="1">
    <citation type="submission" date="2021-06" db="EMBL/GenBank/DDBJ databases">
        <authorList>
            <person name="Kallberg Y."/>
            <person name="Tangrot J."/>
            <person name="Rosling A."/>
        </authorList>
    </citation>
    <scope>NUCLEOTIDE SEQUENCE</scope>
    <source>
        <strain evidence="1">FL130A</strain>
    </source>
</reference>
<evidence type="ECO:0000313" key="2">
    <source>
        <dbReference type="Proteomes" id="UP000789508"/>
    </source>
</evidence>